<sequence length="455" mass="50321">MAPHCQSDEGHGTQYRTQKRPRLEKSMKSVPIQQTDNEPPATKSQPKHRSTFTVRTAKSSHVEKPEHARDASNKPEIPNAWRKALDPILYNTLDPEREARIRPFRAGILSGRLQALTNFADGTGPQALDGVDLNTPIVWRNHDFVGTDPLEIQCALENAIFGFYDGSKKNQTSGLRYEADKPNRQILERDVPNINLRILQSFRNPSMTPLYFAINTHVPGFVLGPTPEIAEREHTFQVETESSANYTPESICYAPPQDNGTRGNAHHALGPKLWVFYPPTPTNITRLIHLHTSNTKYALLEPSLSPGLYALLESSQTIQIPPGWLHATYALASSIVNGTNWWSAEGLASTALILSEEIKVGQHKEVGDVLHLLRCLKAAVDAAPHKPGFWTDAVRALRLLCPVQLGASLGDFVFRKRGNKEANGLAGEIRRALREMGGELGCESEGCGGLLEHLP</sequence>
<dbReference type="InterPro" id="IPR003347">
    <property type="entry name" value="JmjC_dom"/>
</dbReference>
<keyword evidence="4" id="KW-1185">Reference proteome</keyword>
<comment type="caution">
    <text evidence="3">The sequence shown here is derived from an EMBL/GenBank/DDBJ whole genome shotgun (WGS) entry which is preliminary data.</text>
</comment>
<dbReference type="SUPFAM" id="SSF51197">
    <property type="entry name" value="Clavaminate synthase-like"/>
    <property type="match status" value="1"/>
</dbReference>
<evidence type="ECO:0000259" key="2">
    <source>
        <dbReference type="PROSITE" id="PS51184"/>
    </source>
</evidence>
<accession>A0A7C8M2W9</accession>
<proteinExistence type="predicted"/>
<reference evidence="3 4" key="1">
    <citation type="submission" date="2020-01" db="EMBL/GenBank/DDBJ databases">
        <authorList>
            <consortium name="DOE Joint Genome Institute"/>
            <person name="Haridas S."/>
            <person name="Albert R."/>
            <person name="Binder M."/>
            <person name="Bloem J."/>
            <person name="Labutti K."/>
            <person name="Salamov A."/>
            <person name="Andreopoulos B."/>
            <person name="Baker S.E."/>
            <person name="Barry K."/>
            <person name="Bills G."/>
            <person name="Bluhm B.H."/>
            <person name="Cannon C."/>
            <person name="Castanera R."/>
            <person name="Culley D.E."/>
            <person name="Daum C."/>
            <person name="Ezra D."/>
            <person name="Gonzalez J.B."/>
            <person name="Henrissat B."/>
            <person name="Kuo A."/>
            <person name="Liang C."/>
            <person name="Lipzen A."/>
            <person name="Lutzoni F."/>
            <person name="Magnuson J."/>
            <person name="Mondo S."/>
            <person name="Nolan M."/>
            <person name="Ohm R."/>
            <person name="Pangilinan J."/>
            <person name="Park H.-J.H."/>
            <person name="Ramirez L."/>
            <person name="Alfaro M."/>
            <person name="Sun H."/>
            <person name="Tritt A."/>
            <person name="Yoshinaga Y."/>
            <person name="Zwiers L.-H.L."/>
            <person name="Turgeon B.G."/>
            <person name="Goodwin S.B."/>
            <person name="Spatafora J.W."/>
            <person name="Crous P.W."/>
            <person name="Grigoriev I.V."/>
        </authorList>
    </citation>
    <scope>NUCLEOTIDE SEQUENCE [LARGE SCALE GENOMIC DNA]</scope>
    <source>
        <strain evidence="3 4">CBS 611.86</strain>
    </source>
</reference>
<protein>
    <recommendedName>
        <fullName evidence="2">JmjC domain-containing protein</fullName>
    </recommendedName>
</protein>
<dbReference type="OrthoDB" id="3790934at2759"/>
<dbReference type="Proteomes" id="UP000481861">
    <property type="component" value="Unassembled WGS sequence"/>
</dbReference>
<gene>
    <name evidence="3" type="ORF">BDV95DRAFT_609958</name>
</gene>
<feature type="compositionally biased region" description="Basic and acidic residues" evidence="1">
    <location>
        <begin position="1"/>
        <end position="11"/>
    </location>
</feature>
<evidence type="ECO:0000313" key="3">
    <source>
        <dbReference type="EMBL" id="KAF2868480.1"/>
    </source>
</evidence>
<organism evidence="3 4">
    <name type="scientific">Massariosphaeria phaeospora</name>
    <dbReference type="NCBI Taxonomy" id="100035"/>
    <lineage>
        <taxon>Eukaryota</taxon>
        <taxon>Fungi</taxon>
        <taxon>Dikarya</taxon>
        <taxon>Ascomycota</taxon>
        <taxon>Pezizomycotina</taxon>
        <taxon>Dothideomycetes</taxon>
        <taxon>Pleosporomycetidae</taxon>
        <taxon>Pleosporales</taxon>
        <taxon>Pleosporales incertae sedis</taxon>
        <taxon>Massariosphaeria</taxon>
    </lineage>
</organism>
<dbReference type="EMBL" id="JAADJZ010000019">
    <property type="protein sequence ID" value="KAF2868480.1"/>
    <property type="molecule type" value="Genomic_DNA"/>
</dbReference>
<evidence type="ECO:0000313" key="4">
    <source>
        <dbReference type="Proteomes" id="UP000481861"/>
    </source>
</evidence>
<name>A0A7C8M2W9_9PLEO</name>
<feature type="domain" description="JmjC" evidence="2">
    <location>
        <begin position="170"/>
        <end position="358"/>
    </location>
</feature>
<dbReference type="AlphaFoldDB" id="A0A7C8M2W9"/>
<dbReference type="PROSITE" id="PS51184">
    <property type="entry name" value="JMJC"/>
    <property type="match status" value="1"/>
</dbReference>
<feature type="region of interest" description="Disordered" evidence="1">
    <location>
        <begin position="1"/>
        <end position="78"/>
    </location>
</feature>
<evidence type="ECO:0000256" key="1">
    <source>
        <dbReference type="SAM" id="MobiDB-lite"/>
    </source>
</evidence>
<feature type="compositionally biased region" description="Basic and acidic residues" evidence="1">
    <location>
        <begin position="60"/>
        <end position="73"/>
    </location>
</feature>
<dbReference type="Gene3D" id="2.60.120.650">
    <property type="entry name" value="Cupin"/>
    <property type="match status" value="1"/>
</dbReference>